<keyword evidence="1 2" id="KW-0597">Phosphoprotein</keyword>
<dbReference type="Pfam" id="PF00072">
    <property type="entry name" value="Response_reg"/>
    <property type="match status" value="1"/>
</dbReference>
<dbReference type="SUPFAM" id="SSF52172">
    <property type="entry name" value="CheY-like"/>
    <property type="match status" value="1"/>
</dbReference>
<reference evidence="4" key="1">
    <citation type="submission" date="2021-12" db="EMBL/GenBank/DDBJ databases">
        <authorList>
            <person name="Ulrich A."/>
        </authorList>
    </citation>
    <scope>NUCLEOTIDE SEQUENCE</scope>
    <source>
        <strain evidence="4">A1P009</strain>
    </source>
</reference>
<feature type="modified residue" description="4-aspartylphosphate" evidence="2">
    <location>
        <position position="57"/>
    </location>
</feature>
<gene>
    <name evidence="4" type="ORF">LTT95_01725</name>
</gene>
<evidence type="ECO:0000313" key="5">
    <source>
        <dbReference type="Proteomes" id="UP001430360"/>
    </source>
</evidence>
<sequence>MIGTDAAILIVEDESILAMLLEDFLDDLGYVSPAVASNVAQALRIIDAGDFDFAILDINLGGEQSFPIADALDARGIPYIFMTGYGAAGVPDRLRAHYVLQKPYGADALKKALASGGEMLHAARDKKSGTGA</sequence>
<dbReference type="EMBL" id="JAJQKU010000001">
    <property type="protein sequence ID" value="MCD9095662.1"/>
    <property type="molecule type" value="Genomic_DNA"/>
</dbReference>
<dbReference type="SMART" id="SM00448">
    <property type="entry name" value="REC"/>
    <property type="match status" value="1"/>
</dbReference>
<keyword evidence="5" id="KW-1185">Reference proteome</keyword>
<proteinExistence type="predicted"/>
<dbReference type="Gene3D" id="3.40.50.2300">
    <property type="match status" value="1"/>
</dbReference>
<dbReference type="PROSITE" id="PS50110">
    <property type="entry name" value="RESPONSE_REGULATORY"/>
    <property type="match status" value="1"/>
</dbReference>
<comment type="caution">
    <text evidence="4">The sequence shown here is derived from an EMBL/GenBank/DDBJ whole genome shotgun (WGS) entry which is preliminary data.</text>
</comment>
<dbReference type="PANTHER" id="PTHR44591:SF24">
    <property type="entry name" value="PROTEIN-GLUTAMATE METHYLESTERASE_PROTEIN-GLUTAMINE GLUTAMINASE 1"/>
    <property type="match status" value="1"/>
</dbReference>
<name>A0ABS8U9L0_9GAMM</name>
<evidence type="ECO:0000256" key="1">
    <source>
        <dbReference type="ARBA" id="ARBA00022553"/>
    </source>
</evidence>
<organism evidence="4 5">
    <name type="scientific">Luteimonas fraxinea</name>
    <dbReference type="NCBI Taxonomy" id="2901869"/>
    <lineage>
        <taxon>Bacteria</taxon>
        <taxon>Pseudomonadati</taxon>
        <taxon>Pseudomonadota</taxon>
        <taxon>Gammaproteobacteria</taxon>
        <taxon>Lysobacterales</taxon>
        <taxon>Lysobacteraceae</taxon>
        <taxon>Luteimonas</taxon>
    </lineage>
</organism>
<evidence type="ECO:0000256" key="2">
    <source>
        <dbReference type="PROSITE-ProRule" id="PRU00169"/>
    </source>
</evidence>
<protein>
    <submittedName>
        <fullName evidence="4">Response regulator</fullName>
    </submittedName>
</protein>
<evidence type="ECO:0000313" key="4">
    <source>
        <dbReference type="EMBL" id="MCD9095662.1"/>
    </source>
</evidence>
<dbReference type="Proteomes" id="UP001430360">
    <property type="component" value="Unassembled WGS sequence"/>
</dbReference>
<dbReference type="InterPro" id="IPR050595">
    <property type="entry name" value="Bact_response_regulator"/>
</dbReference>
<dbReference type="PANTHER" id="PTHR44591">
    <property type="entry name" value="STRESS RESPONSE REGULATOR PROTEIN 1"/>
    <property type="match status" value="1"/>
</dbReference>
<reference evidence="4" key="2">
    <citation type="journal article" date="2022" name="Syst. Appl. Microbiol.">
        <title>Physiological and genomic characterisation of Luteimonas fraxinea sp. nov., a bacterial species associated with trees tolerant to ash dieback.</title>
        <authorList>
            <person name="Ulrich K."/>
            <person name="Becker R."/>
            <person name="Behrendt U."/>
            <person name="Kube M."/>
            <person name="Schneck V."/>
            <person name="Ulrich A."/>
        </authorList>
    </citation>
    <scope>NUCLEOTIDE SEQUENCE</scope>
    <source>
        <strain evidence="4">A1P009</strain>
    </source>
</reference>
<accession>A0ABS8U9L0</accession>
<feature type="domain" description="Response regulatory" evidence="3">
    <location>
        <begin position="7"/>
        <end position="117"/>
    </location>
</feature>
<dbReference type="RefSeq" id="WP_232134188.1">
    <property type="nucleotide sequence ID" value="NZ_CP089507.1"/>
</dbReference>
<evidence type="ECO:0000259" key="3">
    <source>
        <dbReference type="PROSITE" id="PS50110"/>
    </source>
</evidence>
<dbReference type="InterPro" id="IPR011006">
    <property type="entry name" value="CheY-like_superfamily"/>
</dbReference>
<dbReference type="InterPro" id="IPR001789">
    <property type="entry name" value="Sig_transdc_resp-reg_receiver"/>
</dbReference>